<dbReference type="Gene3D" id="1.10.1200.10">
    <property type="entry name" value="ACP-like"/>
    <property type="match status" value="1"/>
</dbReference>
<reference evidence="4 5" key="2">
    <citation type="submission" date="2019-09" db="EMBL/GenBank/DDBJ databases">
        <authorList>
            <person name="Jin C."/>
        </authorList>
    </citation>
    <scope>NUCLEOTIDE SEQUENCE [LARGE SCALE GENOMIC DNA]</scope>
    <source>
        <strain evidence="4 5">AN110305</strain>
    </source>
</reference>
<dbReference type="AlphaFoldDB" id="A0A5B2XSF8"/>
<dbReference type="InterPro" id="IPR006162">
    <property type="entry name" value="Ppantetheine_attach_site"/>
</dbReference>
<protein>
    <submittedName>
        <fullName evidence="4">Acyl carrier protein</fullName>
    </submittedName>
</protein>
<organism evidence="4 5">
    <name type="scientific">Solihabitans fulvus</name>
    <dbReference type="NCBI Taxonomy" id="1892852"/>
    <lineage>
        <taxon>Bacteria</taxon>
        <taxon>Bacillati</taxon>
        <taxon>Actinomycetota</taxon>
        <taxon>Actinomycetes</taxon>
        <taxon>Pseudonocardiales</taxon>
        <taxon>Pseudonocardiaceae</taxon>
        <taxon>Solihabitans</taxon>
    </lineage>
</organism>
<keyword evidence="5" id="KW-1185">Reference proteome</keyword>
<accession>A0A5B2XSF8</accession>
<comment type="caution">
    <text evidence="4">The sequence shown here is derived from an EMBL/GenBank/DDBJ whole genome shotgun (WGS) entry which is preliminary data.</text>
</comment>
<dbReference type="Proteomes" id="UP000323454">
    <property type="component" value="Unassembled WGS sequence"/>
</dbReference>
<dbReference type="PROSITE" id="PS50075">
    <property type="entry name" value="CARRIER"/>
    <property type="match status" value="1"/>
</dbReference>
<dbReference type="Pfam" id="PF00550">
    <property type="entry name" value="PP-binding"/>
    <property type="match status" value="1"/>
</dbReference>
<dbReference type="PROSITE" id="PS00012">
    <property type="entry name" value="PHOSPHOPANTETHEINE"/>
    <property type="match status" value="1"/>
</dbReference>
<evidence type="ECO:0000313" key="4">
    <source>
        <dbReference type="EMBL" id="KAA2265789.1"/>
    </source>
</evidence>
<name>A0A5B2XSF8_9PSEU</name>
<dbReference type="RefSeq" id="WP_149848074.1">
    <property type="nucleotide sequence ID" value="NZ_VUOB01000005.1"/>
</dbReference>
<dbReference type="OrthoDB" id="4245656at2"/>
<reference evidence="4 5" key="1">
    <citation type="submission" date="2019-09" db="EMBL/GenBank/DDBJ databases">
        <title>Goodfellowia gen. nov., a new genus of the Pseudonocardineae related to Actinoalloteichus, containing Goodfellowia coeruleoviolacea gen. nov., comb. nov. gen. nov., comb. nov.</title>
        <authorList>
            <person name="Labeda D."/>
        </authorList>
    </citation>
    <scope>NUCLEOTIDE SEQUENCE [LARGE SCALE GENOMIC DNA]</scope>
    <source>
        <strain evidence="4 5">AN110305</strain>
    </source>
</reference>
<feature type="domain" description="Carrier" evidence="3">
    <location>
        <begin position="18"/>
        <end position="94"/>
    </location>
</feature>
<evidence type="ECO:0000256" key="1">
    <source>
        <dbReference type="ARBA" id="ARBA00022450"/>
    </source>
</evidence>
<gene>
    <name evidence="4" type="ORF">F0L68_04320</name>
</gene>
<evidence type="ECO:0000256" key="2">
    <source>
        <dbReference type="ARBA" id="ARBA00022553"/>
    </source>
</evidence>
<keyword evidence="2" id="KW-0597">Phosphoprotein</keyword>
<dbReference type="InterPro" id="IPR009081">
    <property type="entry name" value="PP-bd_ACP"/>
</dbReference>
<dbReference type="SUPFAM" id="SSF47336">
    <property type="entry name" value="ACP-like"/>
    <property type="match status" value="1"/>
</dbReference>
<dbReference type="EMBL" id="VUOB01000005">
    <property type="protein sequence ID" value="KAA2265789.1"/>
    <property type="molecule type" value="Genomic_DNA"/>
</dbReference>
<evidence type="ECO:0000259" key="3">
    <source>
        <dbReference type="PROSITE" id="PS50075"/>
    </source>
</evidence>
<sequence length="104" mass="11049">MTESVQAGTTAPGDRTEAGVRELVRSIVIELSPGRDESAGPDAGLIETLGYNSLALIELAFTLEDEFDLAPIEEATARQITTISRVEDHVVNELAGRGELVADP</sequence>
<proteinExistence type="predicted"/>
<keyword evidence="1" id="KW-0596">Phosphopantetheine</keyword>
<evidence type="ECO:0000313" key="5">
    <source>
        <dbReference type="Proteomes" id="UP000323454"/>
    </source>
</evidence>
<dbReference type="InterPro" id="IPR036736">
    <property type="entry name" value="ACP-like_sf"/>
</dbReference>